<reference evidence="3" key="1">
    <citation type="submission" date="2018-06" db="EMBL/GenBank/DDBJ databases">
        <authorList>
            <person name="Lum Nde A."/>
            <person name="Hugo C."/>
        </authorList>
    </citation>
    <scope>NUCLEOTIDE SEQUENCE [LARGE SCALE GENOMIC DNA]</scope>
    <source>
        <strain evidence="3">1_F178</strain>
    </source>
</reference>
<evidence type="ECO:0000313" key="2">
    <source>
        <dbReference type="EMBL" id="REC60494.1"/>
    </source>
</evidence>
<name>A0A3D9C3Z3_9FLAO</name>
<sequence>MIMKRIIKFVIYGAIAFYIFLFSFIGTISDNNDARKISLALLVIVVGWNIFKAPLKRFVRKIFN</sequence>
<keyword evidence="3" id="KW-1185">Reference proteome</keyword>
<keyword evidence="1" id="KW-0812">Transmembrane</keyword>
<dbReference type="Proteomes" id="UP000256686">
    <property type="component" value="Unassembled WGS sequence"/>
</dbReference>
<accession>A0A3D9C3Z3</accession>
<comment type="caution">
    <text evidence="2">The sequence shown here is derived from an EMBL/GenBank/DDBJ whole genome shotgun (WGS) entry which is preliminary data.</text>
</comment>
<keyword evidence="1" id="KW-0472">Membrane</keyword>
<dbReference type="EMBL" id="QNVT01000024">
    <property type="protein sequence ID" value="REC60494.1"/>
    <property type="molecule type" value="Genomic_DNA"/>
</dbReference>
<proteinExistence type="predicted"/>
<feature type="transmembrane region" description="Helical" evidence="1">
    <location>
        <begin position="9"/>
        <end position="28"/>
    </location>
</feature>
<dbReference type="AlphaFoldDB" id="A0A3D9C3Z3"/>
<evidence type="ECO:0000313" key="3">
    <source>
        <dbReference type="Proteomes" id="UP000256686"/>
    </source>
</evidence>
<feature type="transmembrane region" description="Helical" evidence="1">
    <location>
        <begin position="34"/>
        <end position="51"/>
    </location>
</feature>
<organism evidence="2 3">
    <name type="scientific">Chryseobacterium pennae</name>
    <dbReference type="NCBI Taxonomy" id="2258962"/>
    <lineage>
        <taxon>Bacteria</taxon>
        <taxon>Pseudomonadati</taxon>
        <taxon>Bacteroidota</taxon>
        <taxon>Flavobacteriia</taxon>
        <taxon>Flavobacteriales</taxon>
        <taxon>Weeksellaceae</taxon>
        <taxon>Chryseobacterium group</taxon>
        <taxon>Chryseobacterium</taxon>
    </lineage>
</organism>
<evidence type="ECO:0000256" key="1">
    <source>
        <dbReference type="SAM" id="Phobius"/>
    </source>
</evidence>
<gene>
    <name evidence="2" type="ORF">DRF65_20740</name>
</gene>
<protein>
    <submittedName>
        <fullName evidence="2">Uncharacterized protein</fullName>
    </submittedName>
</protein>
<keyword evidence="1" id="KW-1133">Transmembrane helix</keyword>